<proteinExistence type="predicted"/>
<keyword evidence="2" id="KW-0413">Isomerase</keyword>
<sequence>MALLITFSANATAAHHGHENDNIKMIEAYFSSLAAGDMETFAGFFAENVVWHQPGKNKYSGAKNGFRVIGQMIGGMMQDTQGTFVVKQNGDVMANGNLVSVEVAFSGKKGNTSIDMTGHDLFKIKDGKIVEVWLFSEDQKAEDAFWGK</sequence>
<gene>
    <name evidence="2" type="ORF">CS022_10940</name>
</gene>
<comment type="caution">
    <text evidence="2">The sequence shown here is derived from an EMBL/GenBank/DDBJ whole genome shotgun (WGS) entry which is preliminary data.</text>
</comment>
<dbReference type="CDD" id="cd00531">
    <property type="entry name" value="NTF2_like"/>
    <property type="match status" value="1"/>
</dbReference>
<evidence type="ECO:0000313" key="2">
    <source>
        <dbReference type="EMBL" id="RXJ73287.1"/>
    </source>
</evidence>
<evidence type="ECO:0000259" key="1">
    <source>
        <dbReference type="Pfam" id="PF12680"/>
    </source>
</evidence>
<dbReference type="SUPFAM" id="SSF54427">
    <property type="entry name" value="NTF2-like"/>
    <property type="match status" value="1"/>
</dbReference>
<dbReference type="Gene3D" id="3.10.450.50">
    <property type="match status" value="1"/>
</dbReference>
<dbReference type="Proteomes" id="UP000290287">
    <property type="component" value="Unassembled WGS sequence"/>
</dbReference>
<protein>
    <submittedName>
        <fullName evidence="2">Ketosteroid isomerase</fullName>
    </submittedName>
</protein>
<feature type="domain" description="SnoaL-like" evidence="1">
    <location>
        <begin position="26"/>
        <end position="132"/>
    </location>
</feature>
<dbReference type="GO" id="GO:0016853">
    <property type="term" value="F:isomerase activity"/>
    <property type="evidence" value="ECO:0007669"/>
    <property type="project" value="UniProtKB-KW"/>
</dbReference>
<name>A0A4Q0YQA6_9GAMM</name>
<accession>A0A4Q0YQA6</accession>
<keyword evidence="3" id="KW-1185">Reference proteome</keyword>
<dbReference type="AlphaFoldDB" id="A0A4Q0YQA6"/>
<dbReference type="InterPro" id="IPR037401">
    <property type="entry name" value="SnoaL-like"/>
</dbReference>
<reference evidence="2 3" key="1">
    <citation type="submission" date="2017-10" db="EMBL/GenBank/DDBJ databases">
        <title>Nyctiphanis sp. nov., isolated from the stomach of the euphausiid Nyctiphanes simplex (Hansen, 1911) in the Gulf of California.</title>
        <authorList>
            <person name="Gomez-Gil B."/>
            <person name="Aguilar-Mendez M."/>
            <person name="Lopez-Cortes A."/>
            <person name="Gomez-Gutierrez J."/>
            <person name="Roque A."/>
            <person name="Lang E."/>
            <person name="Gonzalez-Castillo A."/>
        </authorList>
    </citation>
    <scope>NUCLEOTIDE SEQUENCE [LARGE SCALE GENOMIC DNA]</scope>
    <source>
        <strain evidence="2 3">CAIM 600</strain>
    </source>
</reference>
<organism evidence="2 3">
    <name type="scientific">Veronia nyctiphanis</name>
    <dbReference type="NCBI Taxonomy" id="1278244"/>
    <lineage>
        <taxon>Bacteria</taxon>
        <taxon>Pseudomonadati</taxon>
        <taxon>Pseudomonadota</taxon>
        <taxon>Gammaproteobacteria</taxon>
        <taxon>Vibrionales</taxon>
        <taxon>Vibrionaceae</taxon>
        <taxon>Veronia</taxon>
    </lineage>
</organism>
<dbReference type="EMBL" id="PEIB01000011">
    <property type="protein sequence ID" value="RXJ73287.1"/>
    <property type="molecule type" value="Genomic_DNA"/>
</dbReference>
<dbReference type="InterPro" id="IPR032710">
    <property type="entry name" value="NTF2-like_dom_sf"/>
</dbReference>
<evidence type="ECO:0000313" key="3">
    <source>
        <dbReference type="Proteomes" id="UP000290287"/>
    </source>
</evidence>
<dbReference type="Pfam" id="PF12680">
    <property type="entry name" value="SnoaL_2"/>
    <property type="match status" value="1"/>
</dbReference>
<dbReference type="OrthoDB" id="8375282at2"/>